<sequence length="117" mass="13273">MATAWLITRELSQGREAHGAEPVARFEATREEARRRLYETACTHRFSRALQQQRREVFRQDPDVYHVQIEGKLATYHLRYCLSELVWSTDGPAPGHPSAGAAEAGDAVPDVWRAPDQ</sequence>
<keyword evidence="3" id="KW-1185">Reference proteome</keyword>
<protein>
    <submittedName>
        <fullName evidence="2">Uncharacterized protein</fullName>
    </submittedName>
</protein>
<name>A0ABU6CAT5_9ACTN</name>
<dbReference type="RefSeq" id="WP_324769087.1">
    <property type="nucleotide sequence ID" value="NZ_BAAATS010000027.1"/>
</dbReference>
<comment type="caution">
    <text evidence="2">The sequence shown here is derived from an EMBL/GenBank/DDBJ whole genome shotgun (WGS) entry which is preliminary data.</text>
</comment>
<proteinExistence type="predicted"/>
<accession>A0ABU6CAT5</accession>
<evidence type="ECO:0000313" key="3">
    <source>
        <dbReference type="Proteomes" id="UP001352223"/>
    </source>
</evidence>
<feature type="region of interest" description="Disordered" evidence="1">
    <location>
        <begin position="91"/>
        <end position="117"/>
    </location>
</feature>
<reference evidence="2 3" key="1">
    <citation type="submission" date="2022-10" db="EMBL/GenBank/DDBJ databases">
        <authorList>
            <person name="Xie J."/>
            <person name="Shen N."/>
        </authorList>
    </citation>
    <scope>NUCLEOTIDE SEQUENCE [LARGE SCALE GENOMIC DNA]</scope>
    <source>
        <strain evidence="2 3">DSM 41681</strain>
    </source>
</reference>
<evidence type="ECO:0000313" key="2">
    <source>
        <dbReference type="EMBL" id="MEB3961737.1"/>
    </source>
</evidence>
<evidence type="ECO:0000256" key="1">
    <source>
        <dbReference type="SAM" id="MobiDB-lite"/>
    </source>
</evidence>
<gene>
    <name evidence="2" type="ORF">OKJ48_16015</name>
</gene>
<organism evidence="2 3">
    <name type="scientific">Streptomyces kunmingensis</name>
    <dbReference type="NCBI Taxonomy" id="68225"/>
    <lineage>
        <taxon>Bacteria</taxon>
        <taxon>Bacillati</taxon>
        <taxon>Actinomycetota</taxon>
        <taxon>Actinomycetes</taxon>
        <taxon>Kitasatosporales</taxon>
        <taxon>Streptomycetaceae</taxon>
        <taxon>Streptomyces</taxon>
    </lineage>
</organism>
<dbReference type="EMBL" id="JAOZYB010000112">
    <property type="protein sequence ID" value="MEB3961737.1"/>
    <property type="molecule type" value="Genomic_DNA"/>
</dbReference>
<feature type="compositionally biased region" description="Low complexity" evidence="1">
    <location>
        <begin position="91"/>
        <end position="105"/>
    </location>
</feature>
<dbReference type="Proteomes" id="UP001352223">
    <property type="component" value="Unassembled WGS sequence"/>
</dbReference>